<proteinExistence type="predicted"/>
<dbReference type="PROSITE" id="PS50850">
    <property type="entry name" value="MFS"/>
    <property type="match status" value="1"/>
</dbReference>
<evidence type="ECO:0000256" key="5">
    <source>
        <dbReference type="ARBA" id="ARBA00022989"/>
    </source>
</evidence>
<gene>
    <name evidence="9" type="primary">lmrB</name>
    <name evidence="9" type="ORF">GCM10011409_41040</name>
</gene>
<dbReference type="Pfam" id="PF07690">
    <property type="entry name" value="MFS_1"/>
    <property type="match status" value="1"/>
</dbReference>
<comment type="caution">
    <text evidence="9">The sequence shown here is derived from an EMBL/GenBank/DDBJ whole genome shotgun (WGS) entry which is preliminary data.</text>
</comment>
<reference evidence="9" key="1">
    <citation type="journal article" date="2014" name="Int. J. Syst. Evol. Microbiol.">
        <title>Complete genome sequence of Corynebacterium casei LMG S-19264T (=DSM 44701T), isolated from a smear-ripened cheese.</title>
        <authorList>
            <consortium name="US DOE Joint Genome Institute (JGI-PGF)"/>
            <person name="Walter F."/>
            <person name="Albersmeier A."/>
            <person name="Kalinowski J."/>
            <person name="Ruckert C."/>
        </authorList>
    </citation>
    <scope>NUCLEOTIDE SEQUENCE</scope>
    <source>
        <strain evidence="9">CGMCC 1.15454</strain>
    </source>
</reference>
<feature type="transmembrane region" description="Helical" evidence="7">
    <location>
        <begin position="267"/>
        <end position="293"/>
    </location>
</feature>
<dbReference type="CDD" id="cd17503">
    <property type="entry name" value="MFS_LmrB_MDR_like"/>
    <property type="match status" value="1"/>
</dbReference>
<dbReference type="Gene3D" id="1.20.1720.10">
    <property type="entry name" value="Multidrug resistance protein D"/>
    <property type="match status" value="1"/>
</dbReference>
<dbReference type="Gene3D" id="1.20.1250.20">
    <property type="entry name" value="MFS general substrate transporter like domains"/>
    <property type="match status" value="1"/>
</dbReference>
<reference evidence="9" key="2">
    <citation type="submission" date="2020-09" db="EMBL/GenBank/DDBJ databases">
        <authorList>
            <person name="Sun Q."/>
            <person name="Zhou Y."/>
        </authorList>
    </citation>
    <scope>NUCLEOTIDE SEQUENCE</scope>
    <source>
        <strain evidence="9">CGMCC 1.15454</strain>
    </source>
</reference>
<dbReference type="EMBL" id="BMJD01000054">
    <property type="protein sequence ID" value="GGB59387.1"/>
    <property type="molecule type" value="Genomic_DNA"/>
</dbReference>
<organism evidence="9 10">
    <name type="scientific">Lentibacillus populi</name>
    <dbReference type="NCBI Taxonomy" id="1827502"/>
    <lineage>
        <taxon>Bacteria</taxon>
        <taxon>Bacillati</taxon>
        <taxon>Bacillota</taxon>
        <taxon>Bacilli</taxon>
        <taxon>Bacillales</taxon>
        <taxon>Bacillaceae</taxon>
        <taxon>Lentibacillus</taxon>
    </lineage>
</organism>
<feature type="transmembrane region" description="Helical" evidence="7">
    <location>
        <begin position="201"/>
        <end position="223"/>
    </location>
</feature>
<dbReference type="PANTHER" id="PTHR42718">
    <property type="entry name" value="MAJOR FACILITATOR SUPERFAMILY MULTIDRUG TRANSPORTER MFSC"/>
    <property type="match status" value="1"/>
</dbReference>
<evidence type="ECO:0000259" key="8">
    <source>
        <dbReference type="PROSITE" id="PS50850"/>
    </source>
</evidence>
<dbReference type="PRINTS" id="PR01036">
    <property type="entry name" value="TCRTETB"/>
</dbReference>
<dbReference type="AlphaFoldDB" id="A0A9W5U2E5"/>
<dbReference type="InterPro" id="IPR036259">
    <property type="entry name" value="MFS_trans_sf"/>
</dbReference>
<dbReference type="NCBIfam" id="TIGR00711">
    <property type="entry name" value="efflux_EmrB"/>
    <property type="match status" value="1"/>
</dbReference>
<feature type="transmembrane region" description="Helical" evidence="7">
    <location>
        <begin position="114"/>
        <end position="133"/>
    </location>
</feature>
<evidence type="ECO:0000256" key="7">
    <source>
        <dbReference type="SAM" id="Phobius"/>
    </source>
</evidence>
<accession>A0A9W5U2E5</accession>
<dbReference type="InterPro" id="IPR020846">
    <property type="entry name" value="MFS_dom"/>
</dbReference>
<name>A0A9W5U2E5_9BACI</name>
<keyword evidence="3" id="KW-1003">Cell membrane</keyword>
<protein>
    <submittedName>
        <fullName evidence="9">Lincomycin resistance protein LmrB</fullName>
    </submittedName>
</protein>
<feature type="transmembrane region" description="Helical" evidence="7">
    <location>
        <begin position="449"/>
        <end position="467"/>
    </location>
</feature>
<evidence type="ECO:0000256" key="2">
    <source>
        <dbReference type="ARBA" id="ARBA00022448"/>
    </source>
</evidence>
<dbReference type="InterPro" id="IPR011701">
    <property type="entry name" value="MFS"/>
</dbReference>
<feature type="transmembrane region" description="Helical" evidence="7">
    <location>
        <begin position="229"/>
        <end position="246"/>
    </location>
</feature>
<feature type="transmembrane region" description="Helical" evidence="7">
    <location>
        <begin position="54"/>
        <end position="74"/>
    </location>
</feature>
<keyword evidence="4 7" id="KW-0812">Transmembrane</keyword>
<feature type="domain" description="Major facilitator superfamily (MFS) profile" evidence="8">
    <location>
        <begin position="16"/>
        <end position="472"/>
    </location>
</feature>
<evidence type="ECO:0000256" key="4">
    <source>
        <dbReference type="ARBA" id="ARBA00022692"/>
    </source>
</evidence>
<evidence type="ECO:0000313" key="9">
    <source>
        <dbReference type="EMBL" id="GGB59387.1"/>
    </source>
</evidence>
<dbReference type="InterPro" id="IPR004638">
    <property type="entry name" value="EmrB-like"/>
</dbReference>
<keyword evidence="5 7" id="KW-1133">Transmembrane helix</keyword>
<keyword evidence="6 7" id="KW-0472">Membrane</keyword>
<dbReference type="GO" id="GO:0005886">
    <property type="term" value="C:plasma membrane"/>
    <property type="evidence" value="ECO:0007669"/>
    <property type="project" value="UniProtKB-SubCell"/>
</dbReference>
<feature type="transmembrane region" description="Helical" evidence="7">
    <location>
        <begin position="12"/>
        <end position="34"/>
    </location>
</feature>
<feature type="transmembrane region" description="Helical" evidence="7">
    <location>
        <begin position="140"/>
        <end position="158"/>
    </location>
</feature>
<feature type="transmembrane region" description="Helical" evidence="7">
    <location>
        <begin position="358"/>
        <end position="377"/>
    </location>
</feature>
<feature type="transmembrane region" description="Helical" evidence="7">
    <location>
        <begin position="86"/>
        <end position="108"/>
    </location>
</feature>
<dbReference type="PANTHER" id="PTHR42718:SF43">
    <property type="entry name" value="LINCOMYCIN RESISTANCE PROTEIN LMRB"/>
    <property type="match status" value="1"/>
</dbReference>
<dbReference type="Proteomes" id="UP000621492">
    <property type="component" value="Unassembled WGS sequence"/>
</dbReference>
<evidence type="ECO:0000313" key="10">
    <source>
        <dbReference type="Proteomes" id="UP000621492"/>
    </source>
</evidence>
<evidence type="ECO:0000256" key="6">
    <source>
        <dbReference type="ARBA" id="ARBA00023136"/>
    </source>
</evidence>
<sequence length="474" mass="51119">MEATQRQEKQFNVIPIMISLLMAGFIGLFFETALNMAFSDLMRVFYINAATVQWLTTGYLLTIGILVPISALLIQWFSTRKLFITSVIFSILGTIISAIAPIFGILLMGRMLQAIGTGLLLPLMYNVVLVIVLPKKRGTAMGLIGLVMMTSLALGPTISGLVIDTLSYHWLFWLAIPFYIIALLCSVFYMQNVSTVTKPKIDLWSILLSTVGFGGMVYGFSGVGKGESTSIVIVTLIVGVLSLFLFSTRQFSIKSPIVNLRAFKQPMFALGALMVVVNMIIILTANLLLPIYLQDGMAFTALIAGLILLPGGILNGIMAPINGRLFDRFGPKWLVIPGFIIAFVALWFFSTIESGTSVKVIIGLYMCLMLGTSMVMMPAQTNGLNQLDADLYPHGSAIINTMQQVAGALGTATAATMMTVGQQSYLANVAAPANAGNIAASLTAGVQNAFIFAMVVAAIGLVLAFFIKRVKVRD</sequence>
<evidence type="ECO:0000256" key="3">
    <source>
        <dbReference type="ARBA" id="ARBA00022475"/>
    </source>
</evidence>
<evidence type="ECO:0000256" key="1">
    <source>
        <dbReference type="ARBA" id="ARBA00004651"/>
    </source>
</evidence>
<comment type="subcellular location">
    <subcellularLocation>
        <location evidence="1">Cell membrane</location>
        <topology evidence="1">Multi-pass membrane protein</topology>
    </subcellularLocation>
</comment>
<dbReference type="SUPFAM" id="SSF103473">
    <property type="entry name" value="MFS general substrate transporter"/>
    <property type="match status" value="1"/>
</dbReference>
<feature type="transmembrane region" description="Helical" evidence="7">
    <location>
        <begin position="333"/>
        <end position="352"/>
    </location>
</feature>
<keyword evidence="10" id="KW-1185">Reference proteome</keyword>
<dbReference type="GO" id="GO:0022857">
    <property type="term" value="F:transmembrane transporter activity"/>
    <property type="evidence" value="ECO:0007669"/>
    <property type="project" value="InterPro"/>
</dbReference>
<feature type="transmembrane region" description="Helical" evidence="7">
    <location>
        <begin position="299"/>
        <end position="321"/>
    </location>
</feature>
<feature type="transmembrane region" description="Helical" evidence="7">
    <location>
        <begin position="170"/>
        <end position="189"/>
    </location>
</feature>
<keyword evidence="2" id="KW-0813">Transport</keyword>